<organism evidence="1 2">
    <name type="scientific">Daphnia magna</name>
    <dbReference type="NCBI Taxonomy" id="35525"/>
    <lineage>
        <taxon>Eukaryota</taxon>
        <taxon>Metazoa</taxon>
        <taxon>Ecdysozoa</taxon>
        <taxon>Arthropoda</taxon>
        <taxon>Crustacea</taxon>
        <taxon>Branchiopoda</taxon>
        <taxon>Diplostraca</taxon>
        <taxon>Cladocera</taxon>
        <taxon>Anomopoda</taxon>
        <taxon>Daphniidae</taxon>
        <taxon>Daphnia</taxon>
    </lineage>
</organism>
<sequence>MPFPEIEHSENMIFIKYQADPTSYDSFTYKCLAFHAATSSLYSRMLCLKLEFSYQRLAKFKYLKVQTLDGVDVRL</sequence>
<comment type="caution">
    <text evidence="1">The sequence shown here is derived from an EMBL/GenBank/DDBJ whole genome shotgun (WGS) entry which is preliminary data.</text>
</comment>
<dbReference type="EMBL" id="JAOYFB010000036">
    <property type="protein sequence ID" value="KAK4020569.1"/>
    <property type="molecule type" value="Genomic_DNA"/>
</dbReference>
<evidence type="ECO:0000313" key="1">
    <source>
        <dbReference type="EMBL" id="KAK4020569.1"/>
    </source>
</evidence>
<accession>A0ABR0A603</accession>
<protein>
    <submittedName>
        <fullName evidence="1">Uncharacterized protein</fullName>
    </submittedName>
</protein>
<proteinExistence type="predicted"/>
<reference evidence="1 2" key="1">
    <citation type="journal article" date="2023" name="Nucleic Acids Res.">
        <title>The hologenome of Daphnia magna reveals possible DNA methylation and microbiome-mediated evolution of the host genome.</title>
        <authorList>
            <person name="Chaturvedi A."/>
            <person name="Li X."/>
            <person name="Dhandapani V."/>
            <person name="Marshall H."/>
            <person name="Kissane S."/>
            <person name="Cuenca-Cambronero M."/>
            <person name="Asole G."/>
            <person name="Calvet F."/>
            <person name="Ruiz-Romero M."/>
            <person name="Marangio P."/>
            <person name="Guigo R."/>
            <person name="Rago D."/>
            <person name="Mirbahai L."/>
            <person name="Eastwood N."/>
            <person name="Colbourne J.K."/>
            <person name="Zhou J."/>
            <person name="Mallon E."/>
            <person name="Orsini L."/>
        </authorList>
    </citation>
    <scope>NUCLEOTIDE SEQUENCE [LARGE SCALE GENOMIC DNA]</scope>
    <source>
        <strain evidence="1">LRV0_1</strain>
    </source>
</reference>
<evidence type="ECO:0000313" key="2">
    <source>
        <dbReference type="Proteomes" id="UP001234178"/>
    </source>
</evidence>
<dbReference type="Proteomes" id="UP001234178">
    <property type="component" value="Unassembled WGS sequence"/>
</dbReference>
<keyword evidence="2" id="KW-1185">Reference proteome</keyword>
<gene>
    <name evidence="1" type="ORF">OUZ56_002534</name>
</gene>
<name>A0ABR0A603_9CRUS</name>